<dbReference type="PANTHER" id="PTHR31672:SF2">
    <property type="entry name" value="F-BOX DOMAIN-CONTAINING PROTEIN"/>
    <property type="match status" value="1"/>
</dbReference>
<reference evidence="2" key="1">
    <citation type="submission" date="2020-06" db="EMBL/GenBank/DDBJ databases">
        <title>WGS assembly of Ceratodon purpureus strain R40.</title>
        <authorList>
            <person name="Carey S.B."/>
            <person name="Jenkins J."/>
            <person name="Shu S."/>
            <person name="Lovell J.T."/>
            <person name="Sreedasyam A."/>
            <person name="Maumus F."/>
            <person name="Tiley G.P."/>
            <person name="Fernandez-Pozo N."/>
            <person name="Barry K."/>
            <person name="Chen C."/>
            <person name="Wang M."/>
            <person name="Lipzen A."/>
            <person name="Daum C."/>
            <person name="Saski C.A."/>
            <person name="Payton A.C."/>
            <person name="Mcbreen J.C."/>
            <person name="Conrad R.E."/>
            <person name="Kollar L.M."/>
            <person name="Olsson S."/>
            <person name="Huttunen S."/>
            <person name="Landis J.B."/>
            <person name="Wickett N.J."/>
            <person name="Johnson M.G."/>
            <person name="Rensing S.A."/>
            <person name="Grimwood J."/>
            <person name="Schmutz J."/>
            <person name="Mcdaniel S.F."/>
        </authorList>
    </citation>
    <scope>NUCLEOTIDE SEQUENCE</scope>
    <source>
        <strain evidence="2">R40</strain>
    </source>
</reference>
<evidence type="ECO:0000313" key="2">
    <source>
        <dbReference type="EMBL" id="KAG0579574.1"/>
    </source>
</evidence>
<evidence type="ECO:0000259" key="1">
    <source>
        <dbReference type="PROSITE" id="PS50181"/>
    </source>
</evidence>
<dbReference type="InterPro" id="IPR050796">
    <property type="entry name" value="SCF_F-box_component"/>
</dbReference>
<dbReference type="InterPro" id="IPR036047">
    <property type="entry name" value="F-box-like_dom_sf"/>
</dbReference>
<dbReference type="Proteomes" id="UP000822688">
    <property type="component" value="Chromosome 4"/>
</dbReference>
<dbReference type="Pfam" id="PF00646">
    <property type="entry name" value="F-box"/>
    <property type="match status" value="1"/>
</dbReference>
<evidence type="ECO:0000313" key="3">
    <source>
        <dbReference type="Proteomes" id="UP000822688"/>
    </source>
</evidence>
<comment type="caution">
    <text evidence="2">The sequence shown here is derived from an EMBL/GenBank/DDBJ whole genome shotgun (WGS) entry which is preliminary data.</text>
</comment>
<dbReference type="PANTHER" id="PTHR31672">
    <property type="entry name" value="BNACNNG10540D PROTEIN"/>
    <property type="match status" value="1"/>
</dbReference>
<feature type="domain" description="F-box" evidence="1">
    <location>
        <begin position="66"/>
        <end position="113"/>
    </location>
</feature>
<protein>
    <recommendedName>
        <fullName evidence="1">F-box domain-containing protein</fullName>
    </recommendedName>
</protein>
<name>A0A8T0I7Q7_CERPU</name>
<organism evidence="2 3">
    <name type="scientific">Ceratodon purpureus</name>
    <name type="common">Fire moss</name>
    <name type="synonym">Dicranum purpureum</name>
    <dbReference type="NCBI Taxonomy" id="3225"/>
    <lineage>
        <taxon>Eukaryota</taxon>
        <taxon>Viridiplantae</taxon>
        <taxon>Streptophyta</taxon>
        <taxon>Embryophyta</taxon>
        <taxon>Bryophyta</taxon>
        <taxon>Bryophytina</taxon>
        <taxon>Bryopsida</taxon>
        <taxon>Dicranidae</taxon>
        <taxon>Pseudoditrichales</taxon>
        <taxon>Ditrichaceae</taxon>
        <taxon>Ceratodon</taxon>
    </lineage>
</organism>
<gene>
    <name evidence="2" type="ORF">KC19_4G107500</name>
</gene>
<dbReference type="PROSITE" id="PS50181">
    <property type="entry name" value="FBOX"/>
    <property type="match status" value="1"/>
</dbReference>
<dbReference type="EMBL" id="CM026424">
    <property type="protein sequence ID" value="KAG0579574.1"/>
    <property type="molecule type" value="Genomic_DNA"/>
</dbReference>
<accession>A0A8T0I7Q7</accession>
<keyword evidence="3" id="KW-1185">Reference proteome</keyword>
<dbReference type="InterPro" id="IPR001810">
    <property type="entry name" value="F-box_dom"/>
</dbReference>
<sequence>MDLAQLENTAHLLASASADRRPEVLERTSRQLQFVPEGMTQEQDHRKKRVQGLQKGRGTCKHILNPAIWSKLPLELEQRIFAHLPLRHILRLRVLSKAWDQYVTGVLQGFSKVCAEVNPKLFGLLCEGRDYDVAGIMAVRIHDIDSKRWHRFKHNTVFEDQFIVTMNAGDGGLVCVVSLDIGKTENPVVIEVFNPLTKQRRVLPNLPHALSSFQPSMLQLVMDRESATYKVLVVGPSEASVRGYAEGGEAAAIYSSVTGQWSHTEASTGLIFGYEHFWDDDGSDSELEGETQFYYEMSRPTPCVYDCANGTKISLEDGSSPWITLTGASCYALVKDRLFVLHKETYEDTHFGGGVVERQRYCISEYQAQRQQPHWRKLQDYRCTEFENPPDNAKYHLHLYACNNFMLVTANNNGRGSFEHNLAWLYEFGKGEWQAISGLRLEECGPEKLTMFELAWDAIP</sequence>
<proteinExistence type="predicted"/>
<dbReference type="AlphaFoldDB" id="A0A8T0I7Q7"/>
<dbReference type="SUPFAM" id="SSF81383">
    <property type="entry name" value="F-box domain"/>
    <property type="match status" value="1"/>
</dbReference>